<reference evidence="2" key="1">
    <citation type="submission" date="2014-09" db="EMBL/GenBank/DDBJ databases">
        <authorList>
            <person name="Sauder A.B."/>
            <person name="McKenzie Q.R."/>
            <person name="Temple L.M."/>
            <person name="Alexis B.K."/>
            <person name="Al-Atrache Z."/>
            <person name="Lewis L.O."/>
            <person name="Loesser-Casey K.E."/>
            <person name="Mitchell K.J."/>
        </authorList>
    </citation>
    <scope>NUCLEOTIDE SEQUENCE [LARGE SCALE GENOMIC DNA]</scope>
</reference>
<sequence length="83" mass="10067">MRRTYGAKRRVINKKDEKIALLEYYNYMLKELLEIEQDISIDAGEVLRHVYHANPNIYVKNKIQEFIKKHEYNIITIKPKELM</sequence>
<keyword evidence="2" id="KW-1185">Reference proteome</keyword>
<organism evidence="1 2">
    <name type="scientific">Bacillus phage Hakuna</name>
    <dbReference type="NCBI Taxonomy" id="1486659"/>
    <lineage>
        <taxon>Viruses</taxon>
        <taxon>Duplodnaviria</taxon>
        <taxon>Heunggongvirae</taxon>
        <taxon>Uroviricota</taxon>
        <taxon>Caudoviricetes</taxon>
        <taxon>Herelleviridae</taxon>
        <taxon>Bastillevirinae</taxon>
        <taxon>Wphvirus</taxon>
        <taxon>Wphvirus hakuna</taxon>
    </lineage>
</organism>
<dbReference type="RefSeq" id="YP_009036678.1">
    <property type="nucleotide sequence ID" value="NC_024213.1"/>
</dbReference>
<name>A0A024B1K9_9CAUD</name>
<accession>A0A024B1K9</accession>
<dbReference type="KEGG" id="vg:19526229"/>
<evidence type="ECO:0000313" key="1">
    <source>
        <dbReference type="EMBL" id="AHZ10247.1"/>
    </source>
</evidence>
<dbReference type="Proteomes" id="UP000026900">
    <property type="component" value="Segment"/>
</dbReference>
<dbReference type="EMBL" id="KJ489399">
    <property type="protein sequence ID" value="AHZ10247.1"/>
    <property type="molecule type" value="Genomic_DNA"/>
</dbReference>
<dbReference type="GeneID" id="19526229"/>
<evidence type="ECO:0000313" key="2">
    <source>
        <dbReference type="Proteomes" id="UP000026900"/>
    </source>
</evidence>
<proteinExistence type="predicted"/>
<protein>
    <submittedName>
        <fullName evidence="1">Uncharacterized protein</fullName>
    </submittedName>
</protein>